<organism evidence="2 3">
    <name type="scientific">Furculomyces boomerangus</name>
    <dbReference type="NCBI Taxonomy" id="61424"/>
    <lineage>
        <taxon>Eukaryota</taxon>
        <taxon>Fungi</taxon>
        <taxon>Fungi incertae sedis</taxon>
        <taxon>Zoopagomycota</taxon>
        <taxon>Kickxellomycotina</taxon>
        <taxon>Harpellomycetes</taxon>
        <taxon>Harpellales</taxon>
        <taxon>Harpellaceae</taxon>
        <taxon>Furculomyces</taxon>
    </lineage>
</organism>
<evidence type="ECO:0008006" key="4">
    <source>
        <dbReference type="Google" id="ProtNLM"/>
    </source>
</evidence>
<evidence type="ECO:0000313" key="2">
    <source>
        <dbReference type="EMBL" id="PVU98655.1"/>
    </source>
</evidence>
<gene>
    <name evidence="2" type="ORF">BB559_001380</name>
</gene>
<evidence type="ECO:0000313" key="3">
    <source>
        <dbReference type="Proteomes" id="UP000245699"/>
    </source>
</evidence>
<protein>
    <recommendedName>
        <fullName evidence="4">Extracellular membrane protein CFEM domain-containing protein</fullName>
    </recommendedName>
</protein>
<dbReference type="EMBL" id="MBFT01000071">
    <property type="protein sequence ID" value="PVU98655.1"/>
    <property type="molecule type" value="Genomic_DNA"/>
</dbReference>
<reference evidence="2 3" key="1">
    <citation type="journal article" date="2018" name="MBio">
        <title>Comparative Genomics Reveals the Core Gene Toolbox for the Fungus-Insect Symbiosis.</title>
        <authorList>
            <person name="Wang Y."/>
            <person name="Stata M."/>
            <person name="Wang W."/>
            <person name="Stajich J.E."/>
            <person name="White M.M."/>
            <person name="Moncalvo J.M."/>
        </authorList>
    </citation>
    <scope>NUCLEOTIDE SEQUENCE [LARGE SCALE GENOMIC DNA]</scope>
    <source>
        <strain evidence="2 3">AUS-77-4</strain>
    </source>
</reference>
<name>A0A2T9Z232_9FUNG</name>
<feature type="chain" id="PRO_5015588343" description="Extracellular membrane protein CFEM domain-containing protein" evidence="1">
    <location>
        <begin position="18"/>
        <end position="129"/>
    </location>
</feature>
<keyword evidence="1" id="KW-0732">Signal</keyword>
<keyword evidence="3" id="KW-1185">Reference proteome</keyword>
<dbReference type="AlphaFoldDB" id="A0A2T9Z232"/>
<proteinExistence type="predicted"/>
<sequence length="129" mass="13961">MKITIFVGLLAALRVRAGFTGAQSCIQKKCPDSPLDIESDCGKKCFKDNGLEEELKNTLECLDVCEEGSVLKLVDCSLDCYKLLKIENGNNSTDSNSNSTKKNNASFSKDPTCVVASVSIISVLLYSLI</sequence>
<feature type="signal peptide" evidence="1">
    <location>
        <begin position="1"/>
        <end position="17"/>
    </location>
</feature>
<evidence type="ECO:0000256" key="1">
    <source>
        <dbReference type="SAM" id="SignalP"/>
    </source>
</evidence>
<accession>A0A2T9Z232</accession>
<comment type="caution">
    <text evidence="2">The sequence shown here is derived from an EMBL/GenBank/DDBJ whole genome shotgun (WGS) entry which is preliminary data.</text>
</comment>
<dbReference type="Proteomes" id="UP000245699">
    <property type="component" value="Unassembled WGS sequence"/>
</dbReference>